<keyword evidence="1" id="KW-0175">Coiled coil</keyword>
<evidence type="ECO:0000313" key="2">
    <source>
        <dbReference type="EMBL" id="PRH86561.1"/>
    </source>
</evidence>
<accession>A0A2S9QB34</accession>
<evidence type="ECO:0000256" key="1">
    <source>
        <dbReference type="SAM" id="Coils"/>
    </source>
</evidence>
<dbReference type="EMBL" id="PUEJ01000005">
    <property type="protein sequence ID" value="PRH86561.1"/>
    <property type="molecule type" value="Genomic_DNA"/>
</dbReference>
<dbReference type="AlphaFoldDB" id="A0A2S9QB34"/>
<protein>
    <submittedName>
        <fullName evidence="2">Uncharacterized protein</fullName>
    </submittedName>
</protein>
<dbReference type="OrthoDB" id="8101345at2"/>
<dbReference type="RefSeq" id="WP_105862791.1">
    <property type="nucleotide sequence ID" value="NZ_PUEJ01000005.1"/>
</dbReference>
<sequence>MRERTADDIREGAERARLDASAAQAIADCGGDPVAAVQALIVLNEAMQRELAELRHEIEEITARVSRGYARDLFYHRLAHTDRRSDD</sequence>
<dbReference type="Proteomes" id="UP000237682">
    <property type="component" value="Unassembled WGS sequence"/>
</dbReference>
<keyword evidence="3" id="KW-1185">Reference proteome</keyword>
<proteinExistence type="predicted"/>
<gene>
    <name evidence="2" type="ORF">C5L14_14600</name>
</gene>
<organism evidence="2 3">
    <name type="scientific">Labrys okinawensis</name>
    <dbReference type="NCBI Taxonomy" id="346911"/>
    <lineage>
        <taxon>Bacteria</taxon>
        <taxon>Pseudomonadati</taxon>
        <taxon>Pseudomonadota</taxon>
        <taxon>Alphaproteobacteria</taxon>
        <taxon>Hyphomicrobiales</taxon>
        <taxon>Xanthobacteraceae</taxon>
        <taxon>Labrys</taxon>
    </lineage>
</organism>
<comment type="caution">
    <text evidence="2">The sequence shown here is derived from an EMBL/GenBank/DDBJ whole genome shotgun (WGS) entry which is preliminary data.</text>
</comment>
<name>A0A2S9QB34_9HYPH</name>
<feature type="coiled-coil region" evidence="1">
    <location>
        <begin position="37"/>
        <end position="64"/>
    </location>
</feature>
<reference evidence="2 3" key="1">
    <citation type="submission" date="2018-02" db="EMBL/GenBank/DDBJ databases">
        <title>Whole genome sequencing of endophytic bacterium.</title>
        <authorList>
            <person name="Eedara R."/>
            <person name="Podile A.R."/>
        </authorList>
    </citation>
    <scope>NUCLEOTIDE SEQUENCE [LARGE SCALE GENOMIC DNA]</scope>
    <source>
        <strain evidence="2 3">RP1T</strain>
    </source>
</reference>
<evidence type="ECO:0000313" key="3">
    <source>
        <dbReference type="Proteomes" id="UP000237682"/>
    </source>
</evidence>